<dbReference type="InterPro" id="IPR011009">
    <property type="entry name" value="Kinase-like_dom_sf"/>
</dbReference>
<evidence type="ECO:0000256" key="2">
    <source>
        <dbReference type="SAM" id="Phobius"/>
    </source>
</evidence>
<comment type="caution">
    <text evidence="4">The sequence shown here is derived from an EMBL/GenBank/DDBJ whole genome shotgun (WGS) entry which is preliminary data.</text>
</comment>
<feature type="domain" description="ABC1 atypical kinase-like" evidence="3">
    <location>
        <begin position="193"/>
        <end position="443"/>
    </location>
</feature>
<name>A0A840P178_9ACTN</name>
<dbReference type="InterPro" id="IPR050154">
    <property type="entry name" value="UbiB_kinase"/>
</dbReference>
<organism evidence="4 5">
    <name type="scientific">Thermocatellispora tengchongensis</name>
    <dbReference type="NCBI Taxonomy" id="1073253"/>
    <lineage>
        <taxon>Bacteria</taxon>
        <taxon>Bacillati</taxon>
        <taxon>Actinomycetota</taxon>
        <taxon>Actinomycetes</taxon>
        <taxon>Streptosporangiales</taxon>
        <taxon>Streptosporangiaceae</taxon>
        <taxon>Thermocatellispora</taxon>
    </lineage>
</organism>
<dbReference type="Proteomes" id="UP000578449">
    <property type="component" value="Unassembled WGS sequence"/>
</dbReference>
<dbReference type="Pfam" id="PF03109">
    <property type="entry name" value="ABC1"/>
    <property type="match status" value="1"/>
</dbReference>
<feature type="transmembrane region" description="Helical" evidence="2">
    <location>
        <begin position="37"/>
        <end position="56"/>
    </location>
</feature>
<keyword evidence="5" id="KW-1185">Reference proteome</keyword>
<dbReference type="PANTHER" id="PTHR10566">
    <property type="entry name" value="CHAPERONE-ACTIVITY OF BC1 COMPLEX CABC1 -RELATED"/>
    <property type="match status" value="1"/>
</dbReference>
<comment type="similarity">
    <text evidence="1">Belongs to the protein kinase superfamily. ADCK protein kinase family.</text>
</comment>
<dbReference type="InterPro" id="IPR004147">
    <property type="entry name" value="ABC1_dom"/>
</dbReference>
<protein>
    <submittedName>
        <fullName evidence="4">Ubiquinone biosynthesis protein</fullName>
    </submittedName>
</protein>
<keyword evidence="2" id="KW-0472">Membrane</keyword>
<evidence type="ECO:0000259" key="3">
    <source>
        <dbReference type="Pfam" id="PF03109"/>
    </source>
</evidence>
<sequence>MDGLLVALIVVMTVVTVLALAAVARRLLNLRFGVVRTVAAGVVGFLMSQPIVGAFIPPDGVESIPYSVRFWVIVLSVITAVLAAMVVLAVAEALAPTGSIPGPVEAVRGLRRRVLRTRRYLHIMRIAVRHGLGPYLRGSGTGSGAGTGTTAERLARSLREALEEGGVTFVKLGQILSTRRDLLPPEFIDELGRLRDNVAPAPWPEVERTLAAELGAPVDEVFAAFDREPLAAASIAQVHAARLRSGEDVVVKVRRPGIEDVVARDLDIVDRLARTIATRTRWGHAIGVRELADGFAEALREELDFRVEADNMVAVAAASAAADGGDGGAPGVRVPAPHLELCSRRVLVMERLSGTSLAAAGDVIARLGLDPGELAGRLLRSLLRQIMVDGVFHADPHPGNVLLLDDGRLALLDFGSVGRLDVALREALRRLLLALDRGDPLAVTDVLLEIAARPEEIDQERLERALGQFLARHLGAGQTPGVRMFTDLFRIVAAYGLSVPAEVAAVFRALATVEGALASLSPGFDIVAEARAFGDAYLAERLGPEAAREMATRELLALLPMLRRLPRRVDRILSAAEHGRFAVNVRLLADERDRGHVAAMLHQVLITVLAATGGLMAVLLLGIDSGPRMTDAVGLYEFLGYNLLVISMILALRVLAGIFRRSGGA</sequence>
<dbReference type="EMBL" id="JACHGN010000005">
    <property type="protein sequence ID" value="MBB5133132.1"/>
    <property type="molecule type" value="Genomic_DNA"/>
</dbReference>
<feature type="transmembrane region" description="Helical" evidence="2">
    <location>
        <begin position="638"/>
        <end position="659"/>
    </location>
</feature>
<keyword evidence="2" id="KW-1133">Transmembrane helix</keyword>
<evidence type="ECO:0000313" key="5">
    <source>
        <dbReference type="Proteomes" id="UP000578449"/>
    </source>
</evidence>
<proteinExistence type="inferred from homology"/>
<keyword evidence="2" id="KW-0812">Transmembrane</keyword>
<feature type="transmembrane region" description="Helical" evidence="2">
    <location>
        <begin position="6"/>
        <end position="25"/>
    </location>
</feature>
<keyword evidence="4" id="KW-0830">Ubiquinone</keyword>
<feature type="transmembrane region" description="Helical" evidence="2">
    <location>
        <begin position="604"/>
        <end position="623"/>
    </location>
</feature>
<gene>
    <name evidence="4" type="ORF">HNP84_002853</name>
</gene>
<reference evidence="4 5" key="1">
    <citation type="submission" date="2020-08" db="EMBL/GenBank/DDBJ databases">
        <title>Genomic Encyclopedia of Type Strains, Phase IV (KMG-IV): sequencing the most valuable type-strain genomes for metagenomic binning, comparative biology and taxonomic classification.</title>
        <authorList>
            <person name="Goeker M."/>
        </authorList>
    </citation>
    <scope>NUCLEOTIDE SEQUENCE [LARGE SCALE GENOMIC DNA]</scope>
    <source>
        <strain evidence="4 5">DSM 45615</strain>
    </source>
</reference>
<dbReference type="AlphaFoldDB" id="A0A840P178"/>
<dbReference type="PANTHER" id="PTHR10566:SF113">
    <property type="entry name" value="PROTEIN ACTIVITY OF BC1 COMPLEX KINASE 7, CHLOROPLASTIC"/>
    <property type="match status" value="1"/>
</dbReference>
<dbReference type="CDD" id="cd05121">
    <property type="entry name" value="ABC1_ADCK3-like"/>
    <property type="match status" value="1"/>
</dbReference>
<evidence type="ECO:0000313" key="4">
    <source>
        <dbReference type="EMBL" id="MBB5133132.1"/>
    </source>
</evidence>
<accession>A0A840P178</accession>
<dbReference type="SUPFAM" id="SSF56112">
    <property type="entry name" value="Protein kinase-like (PK-like)"/>
    <property type="match status" value="1"/>
</dbReference>
<feature type="transmembrane region" description="Helical" evidence="2">
    <location>
        <begin position="68"/>
        <end position="91"/>
    </location>
</feature>
<evidence type="ECO:0000256" key="1">
    <source>
        <dbReference type="ARBA" id="ARBA00009670"/>
    </source>
</evidence>
<dbReference type="RefSeq" id="WP_312924719.1">
    <property type="nucleotide sequence ID" value="NZ_BAABIX010000010.1"/>
</dbReference>